<keyword evidence="2" id="KW-1185">Reference proteome</keyword>
<dbReference type="Proteomes" id="UP000468687">
    <property type="component" value="Unassembled WGS sequence"/>
</dbReference>
<gene>
    <name evidence="1" type="ORF">G3T38_08145</name>
</gene>
<dbReference type="GO" id="GO:0005576">
    <property type="term" value="C:extracellular region"/>
    <property type="evidence" value="ECO:0007669"/>
    <property type="project" value="UniProtKB-SubCell"/>
</dbReference>
<dbReference type="AlphaFoldDB" id="A0A6P0HKT3"/>
<name>A0A6P0HKT3_9ACTN</name>
<dbReference type="EMBL" id="JAAGXA010000004">
    <property type="protein sequence ID" value="NEN78245.1"/>
    <property type="molecule type" value="Genomic_DNA"/>
</dbReference>
<reference evidence="1 2" key="1">
    <citation type="journal article" date="2014" name="Int. J. Syst. Evol. Microbiol.">
        <title>Nocardioides zeae sp. nov., isolated from the stem of Zea mays.</title>
        <authorList>
            <person name="Glaeser S.P."/>
            <person name="McInroy J.A."/>
            <person name="Busse H.J."/>
            <person name="Kampfer P."/>
        </authorList>
    </citation>
    <scope>NUCLEOTIDE SEQUENCE [LARGE SCALE GENOMIC DNA]</scope>
    <source>
        <strain evidence="1 2">JCM 30728</strain>
    </source>
</reference>
<evidence type="ECO:0000313" key="2">
    <source>
        <dbReference type="Proteomes" id="UP000468687"/>
    </source>
</evidence>
<organism evidence="1 2">
    <name type="scientific">Nocardioides zeae</name>
    <dbReference type="NCBI Taxonomy" id="1457234"/>
    <lineage>
        <taxon>Bacteria</taxon>
        <taxon>Bacillati</taxon>
        <taxon>Actinomycetota</taxon>
        <taxon>Actinomycetes</taxon>
        <taxon>Propionibacteriales</taxon>
        <taxon>Nocardioidaceae</taxon>
        <taxon>Nocardioides</taxon>
    </lineage>
</organism>
<proteinExistence type="predicted"/>
<protein>
    <submittedName>
        <fullName evidence="1">Uncharacterized protein</fullName>
    </submittedName>
</protein>
<evidence type="ECO:0000313" key="1">
    <source>
        <dbReference type="EMBL" id="NEN78245.1"/>
    </source>
</evidence>
<accession>A0A6P0HKT3</accession>
<sequence length="86" mass="9261">MIIDPQFENLTQSQDTWIRNGTTALNGSDSKLLVGKHGTSGAAANLAASLLQFQSTVFDGRQIDQAYLGLYQYGAGTCAARTMNIY</sequence>
<comment type="caution">
    <text evidence="1">The sequence shown here is derived from an EMBL/GenBank/DDBJ whole genome shotgun (WGS) entry which is preliminary data.</text>
</comment>
<dbReference type="RefSeq" id="WP_163771716.1">
    <property type="nucleotide sequence ID" value="NZ_JAAGXA010000004.1"/>
</dbReference>